<feature type="compositionally biased region" description="Polar residues" evidence="1">
    <location>
        <begin position="1"/>
        <end position="11"/>
    </location>
</feature>
<evidence type="ECO:0000313" key="3">
    <source>
        <dbReference type="Proteomes" id="UP000028999"/>
    </source>
</evidence>
<keyword evidence="3" id="KW-1185">Reference proteome</keyword>
<dbReference type="AlphaFoldDB" id="A0A078FCD6"/>
<accession>A0A078FCD6</accession>
<dbReference type="EMBL" id="LK032008">
    <property type="protein sequence ID" value="CDY11006.1"/>
    <property type="molecule type" value="Genomic_DNA"/>
</dbReference>
<evidence type="ECO:0000256" key="1">
    <source>
        <dbReference type="SAM" id="MobiDB-lite"/>
    </source>
</evidence>
<dbReference type="Proteomes" id="UP000028999">
    <property type="component" value="Unassembled WGS sequence"/>
</dbReference>
<sequence>MASSTAQIHLTSSREAPSSAPEPVLSLPRPPPS</sequence>
<organism evidence="2 3">
    <name type="scientific">Brassica napus</name>
    <name type="common">Rape</name>
    <dbReference type="NCBI Taxonomy" id="3708"/>
    <lineage>
        <taxon>Eukaryota</taxon>
        <taxon>Viridiplantae</taxon>
        <taxon>Streptophyta</taxon>
        <taxon>Embryophyta</taxon>
        <taxon>Tracheophyta</taxon>
        <taxon>Spermatophyta</taxon>
        <taxon>Magnoliopsida</taxon>
        <taxon>eudicotyledons</taxon>
        <taxon>Gunneridae</taxon>
        <taxon>Pentapetalae</taxon>
        <taxon>rosids</taxon>
        <taxon>malvids</taxon>
        <taxon>Brassicales</taxon>
        <taxon>Brassicaceae</taxon>
        <taxon>Brassiceae</taxon>
        <taxon>Brassica</taxon>
    </lineage>
</organism>
<evidence type="ECO:0000313" key="2">
    <source>
        <dbReference type="EMBL" id="CDY11006.1"/>
    </source>
</evidence>
<feature type="compositionally biased region" description="Low complexity" evidence="1">
    <location>
        <begin position="13"/>
        <end position="27"/>
    </location>
</feature>
<gene>
    <name evidence="2" type="primary">BnaA03g46650D</name>
    <name evidence="2" type="ORF">GSBRNA2T00048955001</name>
</gene>
<proteinExistence type="predicted"/>
<feature type="region of interest" description="Disordered" evidence="1">
    <location>
        <begin position="1"/>
        <end position="33"/>
    </location>
</feature>
<name>A0A078FCD6_BRANA</name>
<dbReference type="PaxDb" id="3708-A0A078FCD6"/>
<reference evidence="2 3" key="1">
    <citation type="journal article" date="2014" name="Science">
        <title>Plant genetics. Early allopolyploid evolution in the post-Neolithic Brassica napus oilseed genome.</title>
        <authorList>
            <person name="Chalhoub B."/>
            <person name="Denoeud F."/>
            <person name="Liu S."/>
            <person name="Parkin I.A."/>
            <person name="Tang H."/>
            <person name="Wang X."/>
            <person name="Chiquet J."/>
            <person name="Belcram H."/>
            <person name="Tong C."/>
            <person name="Samans B."/>
            <person name="Correa M."/>
            <person name="Da Silva C."/>
            <person name="Just J."/>
            <person name="Falentin C."/>
            <person name="Koh C.S."/>
            <person name="Le Clainche I."/>
            <person name="Bernard M."/>
            <person name="Bento P."/>
            <person name="Noel B."/>
            <person name="Labadie K."/>
            <person name="Alberti A."/>
            <person name="Charles M."/>
            <person name="Arnaud D."/>
            <person name="Guo H."/>
            <person name="Daviaud C."/>
            <person name="Alamery S."/>
            <person name="Jabbari K."/>
            <person name="Zhao M."/>
            <person name="Edger P.P."/>
            <person name="Chelaifa H."/>
            <person name="Tack D."/>
            <person name="Lassalle G."/>
            <person name="Mestiri I."/>
            <person name="Schnel N."/>
            <person name="Le Paslier M.C."/>
            <person name="Fan G."/>
            <person name="Renault V."/>
            <person name="Bayer P.E."/>
            <person name="Golicz A.A."/>
            <person name="Manoli S."/>
            <person name="Lee T.H."/>
            <person name="Thi V.H."/>
            <person name="Chalabi S."/>
            <person name="Hu Q."/>
            <person name="Fan C."/>
            <person name="Tollenaere R."/>
            <person name="Lu Y."/>
            <person name="Battail C."/>
            <person name="Shen J."/>
            <person name="Sidebottom C.H."/>
            <person name="Wang X."/>
            <person name="Canaguier A."/>
            <person name="Chauveau A."/>
            <person name="Berard A."/>
            <person name="Deniot G."/>
            <person name="Guan M."/>
            <person name="Liu Z."/>
            <person name="Sun F."/>
            <person name="Lim Y.P."/>
            <person name="Lyons E."/>
            <person name="Town C.D."/>
            <person name="Bancroft I."/>
            <person name="Wang X."/>
            <person name="Meng J."/>
            <person name="Ma J."/>
            <person name="Pires J.C."/>
            <person name="King G.J."/>
            <person name="Brunel D."/>
            <person name="Delourme R."/>
            <person name="Renard M."/>
            <person name="Aury J.M."/>
            <person name="Adams K.L."/>
            <person name="Batley J."/>
            <person name="Snowdon R.J."/>
            <person name="Tost J."/>
            <person name="Edwards D."/>
            <person name="Zhou Y."/>
            <person name="Hua W."/>
            <person name="Sharpe A.G."/>
            <person name="Paterson A.H."/>
            <person name="Guan C."/>
            <person name="Wincker P."/>
        </authorList>
    </citation>
    <scope>NUCLEOTIDE SEQUENCE [LARGE SCALE GENOMIC DNA]</scope>
    <source>
        <strain evidence="3">cv. Darmor-bzh</strain>
    </source>
</reference>
<dbReference type="Gramene" id="CDY11006">
    <property type="protein sequence ID" value="CDY11006"/>
    <property type="gene ID" value="GSBRNA2T00048955001"/>
</dbReference>
<protein>
    <submittedName>
        <fullName evidence="2">BnaA03g46650D protein</fullName>
    </submittedName>
</protein>